<dbReference type="AlphaFoldDB" id="A0A895XTY6"/>
<accession>A0A895XTY6</accession>
<evidence type="ECO:0000256" key="1">
    <source>
        <dbReference type="SAM" id="Phobius"/>
    </source>
</evidence>
<gene>
    <name evidence="2" type="ORF">JQS30_15325</name>
</gene>
<keyword evidence="1" id="KW-0812">Transmembrane</keyword>
<keyword evidence="3" id="KW-1185">Reference proteome</keyword>
<evidence type="ECO:0008006" key="4">
    <source>
        <dbReference type="Google" id="ProtNLM"/>
    </source>
</evidence>
<dbReference type="Proteomes" id="UP000662939">
    <property type="component" value="Chromosome"/>
</dbReference>
<dbReference type="KEGG" id="nav:JQS30_15325"/>
<proteinExistence type="predicted"/>
<sequence>MTLASSPALHDQDINYVSEAASGLSLFQWGVVAALAALVVGLCVAWAMRIVLLRGQEVALSRWALAHAFVFRGRTSLDTVMDVLPFGRAASSSETGSRLFAGFAARPPMWSDSAETYGPLLESADDGVRIWQSRVLAGSRRRPPPRTLLGQVVRYRFMNLVGVDLERELPTVLVVPKPRMRIALFTARRLRVRTGEASFDSRFAVLALDAEAAKTLLDRQLRMLLCRAEVPAKSSVVFEGRTCYVSQYGPLRASDLDVRCQLVRRLRQALS</sequence>
<name>A0A895XTY6_9ACTN</name>
<evidence type="ECO:0000313" key="2">
    <source>
        <dbReference type="EMBL" id="QSB05108.1"/>
    </source>
</evidence>
<dbReference type="RefSeq" id="WP_213171109.1">
    <property type="nucleotide sequence ID" value="NZ_CP070496.1"/>
</dbReference>
<organism evidence="2 3">
    <name type="scientific">Natronoglycomyces albus</name>
    <dbReference type="NCBI Taxonomy" id="2811108"/>
    <lineage>
        <taxon>Bacteria</taxon>
        <taxon>Bacillati</taxon>
        <taxon>Actinomycetota</taxon>
        <taxon>Actinomycetes</taxon>
        <taxon>Glycomycetales</taxon>
        <taxon>Glycomycetaceae</taxon>
        <taxon>Natronoglycomyces</taxon>
    </lineage>
</organism>
<keyword evidence="1" id="KW-0472">Membrane</keyword>
<protein>
    <recommendedName>
        <fullName evidence="4">DUF3137 domain-containing protein</fullName>
    </recommendedName>
</protein>
<dbReference type="EMBL" id="CP070496">
    <property type="protein sequence ID" value="QSB05108.1"/>
    <property type="molecule type" value="Genomic_DNA"/>
</dbReference>
<feature type="transmembrane region" description="Helical" evidence="1">
    <location>
        <begin position="26"/>
        <end position="52"/>
    </location>
</feature>
<reference evidence="2" key="1">
    <citation type="submission" date="2021-02" db="EMBL/GenBank/DDBJ databases">
        <title>Natronoglycomyces albus gen. nov., sp. nov, a haloalkaliphilic actinobacterium from a soda solonchak soil.</title>
        <authorList>
            <person name="Sorokin D.Y."/>
            <person name="Khijniak T.V."/>
            <person name="Zakharycheva A.P."/>
            <person name="Boueva O.V."/>
            <person name="Ariskina E.V."/>
            <person name="Hahnke R.L."/>
            <person name="Bunk B."/>
            <person name="Sproer C."/>
            <person name="Schumann P."/>
            <person name="Evtushenko L.I."/>
            <person name="Kublanov I.V."/>
        </authorList>
    </citation>
    <scope>NUCLEOTIDE SEQUENCE</scope>
    <source>
        <strain evidence="2">DSM 106290</strain>
    </source>
</reference>
<keyword evidence="1" id="KW-1133">Transmembrane helix</keyword>
<evidence type="ECO:0000313" key="3">
    <source>
        <dbReference type="Proteomes" id="UP000662939"/>
    </source>
</evidence>